<evidence type="ECO:0000256" key="4">
    <source>
        <dbReference type="ARBA" id="ARBA00022475"/>
    </source>
</evidence>
<evidence type="ECO:0000313" key="10">
    <source>
        <dbReference type="Proteomes" id="UP001497497"/>
    </source>
</evidence>
<sequence length="69" mass="7764">TICSHARIFGGLVDDVKRKLPWYLSDFKDCLHVQCLASTIFLFLATLTPNVTFGGLLGQETEQYMVRQG</sequence>
<gene>
    <name evidence="9" type="ORF">GSLYS_00022492001</name>
</gene>
<keyword evidence="4" id="KW-1003">Cell membrane</keyword>
<dbReference type="GO" id="GO:0005886">
    <property type="term" value="C:plasma membrane"/>
    <property type="evidence" value="ECO:0007669"/>
    <property type="project" value="UniProtKB-SubCell"/>
</dbReference>
<dbReference type="PRINTS" id="PR01231">
    <property type="entry name" value="HCO3TRNSPORT"/>
</dbReference>
<evidence type="ECO:0000313" key="9">
    <source>
        <dbReference type="EMBL" id="CAL1549175.1"/>
    </source>
</evidence>
<dbReference type="EMBL" id="CAXITT010006228">
    <property type="protein sequence ID" value="CAL1549175.1"/>
    <property type="molecule type" value="Genomic_DNA"/>
</dbReference>
<dbReference type="InterPro" id="IPR003020">
    <property type="entry name" value="HCO3_transpt_euk"/>
</dbReference>
<reference evidence="9 10" key="1">
    <citation type="submission" date="2024-04" db="EMBL/GenBank/DDBJ databases">
        <authorList>
            <consortium name="Genoscope - CEA"/>
            <person name="William W."/>
        </authorList>
    </citation>
    <scope>NUCLEOTIDE SEQUENCE [LARGE SCALE GENOMIC DNA]</scope>
</reference>
<keyword evidence="5" id="KW-0812">Transmembrane</keyword>
<comment type="similarity">
    <text evidence="2">Belongs to the anion exchanger (TC 2.A.31) family.</text>
</comment>
<evidence type="ECO:0000256" key="2">
    <source>
        <dbReference type="ARBA" id="ARBA00010993"/>
    </source>
</evidence>
<organism evidence="9 10">
    <name type="scientific">Lymnaea stagnalis</name>
    <name type="common">Great pond snail</name>
    <name type="synonym">Helix stagnalis</name>
    <dbReference type="NCBI Taxonomy" id="6523"/>
    <lineage>
        <taxon>Eukaryota</taxon>
        <taxon>Metazoa</taxon>
        <taxon>Spiralia</taxon>
        <taxon>Lophotrochozoa</taxon>
        <taxon>Mollusca</taxon>
        <taxon>Gastropoda</taxon>
        <taxon>Heterobranchia</taxon>
        <taxon>Euthyneura</taxon>
        <taxon>Panpulmonata</taxon>
        <taxon>Hygrophila</taxon>
        <taxon>Lymnaeoidea</taxon>
        <taxon>Lymnaeidae</taxon>
        <taxon>Lymnaea</taxon>
    </lineage>
</organism>
<dbReference type="Gene3D" id="1.10.287.570">
    <property type="entry name" value="Helical hairpin bin"/>
    <property type="match status" value="1"/>
</dbReference>
<feature type="domain" description="Bicarbonate transporter-like transmembrane" evidence="8">
    <location>
        <begin position="7"/>
        <end position="65"/>
    </location>
</feature>
<evidence type="ECO:0000256" key="1">
    <source>
        <dbReference type="ARBA" id="ARBA00004651"/>
    </source>
</evidence>
<dbReference type="FunFam" id="1.10.287.570:FF:000001">
    <property type="entry name" value="Anion exchange protein"/>
    <property type="match status" value="1"/>
</dbReference>
<dbReference type="GO" id="GO:0051453">
    <property type="term" value="P:regulation of intracellular pH"/>
    <property type="evidence" value="ECO:0007669"/>
    <property type="project" value="TreeGrafter"/>
</dbReference>
<keyword evidence="7" id="KW-0472">Membrane</keyword>
<dbReference type="PANTHER" id="PTHR11453">
    <property type="entry name" value="ANION EXCHANGE PROTEIN"/>
    <property type="match status" value="1"/>
</dbReference>
<accession>A0AAV2IRV3</accession>
<evidence type="ECO:0000256" key="5">
    <source>
        <dbReference type="ARBA" id="ARBA00022692"/>
    </source>
</evidence>
<dbReference type="InterPro" id="IPR011531">
    <property type="entry name" value="HCO3_transpt-like_TM_dom"/>
</dbReference>
<evidence type="ECO:0000259" key="8">
    <source>
        <dbReference type="Pfam" id="PF00955"/>
    </source>
</evidence>
<evidence type="ECO:0000256" key="6">
    <source>
        <dbReference type="ARBA" id="ARBA00022989"/>
    </source>
</evidence>
<keyword evidence="10" id="KW-1185">Reference proteome</keyword>
<dbReference type="AlphaFoldDB" id="A0AAV2IRV3"/>
<feature type="non-terminal residue" evidence="9">
    <location>
        <position position="1"/>
    </location>
</feature>
<name>A0AAV2IRV3_LYMST</name>
<protein>
    <recommendedName>
        <fullName evidence="8">Bicarbonate transporter-like transmembrane domain-containing protein</fullName>
    </recommendedName>
</protein>
<dbReference type="GO" id="GO:0008510">
    <property type="term" value="F:sodium:bicarbonate symporter activity"/>
    <property type="evidence" value="ECO:0007669"/>
    <property type="project" value="TreeGrafter"/>
</dbReference>
<dbReference type="Pfam" id="PF00955">
    <property type="entry name" value="HCO3_cotransp"/>
    <property type="match status" value="1"/>
</dbReference>
<evidence type="ECO:0000256" key="3">
    <source>
        <dbReference type="ARBA" id="ARBA00022448"/>
    </source>
</evidence>
<dbReference type="GO" id="GO:0006820">
    <property type="term" value="P:monoatomic anion transport"/>
    <property type="evidence" value="ECO:0007669"/>
    <property type="project" value="InterPro"/>
</dbReference>
<proteinExistence type="inferred from homology"/>
<keyword evidence="3" id="KW-0813">Transport</keyword>
<comment type="subcellular location">
    <subcellularLocation>
        <location evidence="1">Cell membrane</location>
        <topology evidence="1">Multi-pass membrane protein</topology>
    </subcellularLocation>
</comment>
<evidence type="ECO:0000256" key="7">
    <source>
        <dbReference type="ARBA" id="ARBA00023136"/>
    </source>
</evidence>
<keyword evidence="6" id="KW-1133">Transmembrane helix</keyword>
<dbReference type="PANTHER" id="PTHR11453:SF36">
    <property type="entry name" value="ANION EXCHANGE PROTEIN"/>
    <property type="match status" value="1"/>
</dbReference>
<comment type="caution">
    <text evidence="9">The sequence shown here is derived from an EMBL/GenBank/DDBJ whole genome shotgun (WGS) entry which is preliminary data.</text>
</comment>
<dbReference type="Proteomes" id="UP001497497">
    <property type="component" value="Unassembled WGS sequence"/>
</dbReference>
<dbReference type="GO" id="GO:0005452">
    <property type="term" value="F:solute:inorganic anion antiporter activity"/>
    <property type="evidence" value="ECO:0007669"/>
    <property type="project" value="InterPro"/>
</dbReference>